<keyword evidence="2" id="KW-0812">Transmembrane</keyword>
<dbReference type="EMBL" id="BOMQ01000008">
    <property type="protein sequence ID" value="GIE47121.1"/>
    <property type="molecule type" value="Genomic_DNA"/>
</dbReference>
<evidence type="ECO:0000313" key="4">
    <source>
        <dbReference type="Proteomes" id="UP000647172"/>
    </source>
</evidence>
<reference evidence="3" key="1">
    <citation type="submission" date="2021-01" db="EMBL/GenBank/DDBJ databases">
        <title>Whole genome shotgun sequence of Actinoplanes nipponensis NBRC 14063.</title>
        <authorList>
            <person name="Komaki H."/>
            <person name="Tamura T."/>
        </authorList>
    </citation>
    <scope>NUCLEOTIDE SEQUENCE</scope>
    <source>
        <strain evidence="3">NBRC 14063</strain>
    </source>
</reference>
<comment type="caution">
    <text evidence="3">The sequence shown here is derived from an EMBL/GenBank/DDBJ whole genome shotgun (WGS) entry which is preliminary data.</text>
</comment>
<keyword evidence="2" id="KW-0472">Membrane</keyword>
<feature type="compositionally biased region" description="Low complexity" evidence="1">
    <location>
        <begin position="88"/>
        <end position="97"/>
    </location>
</feature>
<feature type="compositionally biased region" description="Low complexity" evidence="1">
    <location>
        <begin position="109"/>
        <end position="147"/>
    </location>
</feature>
<accession>A0A919MJ59</accession>
<evidence type="ECO:0000256" key="2">
    <source>
        <dbReference type="SAM" id="Phobius"/>
    </source>
</evidence>
<protein>
    <submittedName>
        <fullName evidence="3">Uncharacterized protein</fullName>
    </submittedName>
</protein>
<feature type="transmembrane region" description="Helical" evidence="2">
    <location>
        <begin position="163"/>
        <end position="183"/>
    </location>
</feature>
<sequence length="323" mass="34237">MRSWRTRHRPRATVPAGLLLGLVVGLTACGAGGEAPSDLPSTRASQRAGDRTPAPTRTAEAEEPAPTRTTDAEEPAPTRTTDVEEPTRAPTTTAATPDRTRTTRPTPPAAATTRPPAATEPTPDRTTQTTVPAPTTTAAEPAPTPASSASAVAAVDTTGGLGLFGWLLLFALFAGLIVAWVLVARSQRRSGWDTEARALESETRAITVTRLPPALRTTTIGRRSLVWPQVRADLVDVRSRWSALADRASGEARQNWSLRVAAMLHELITAIDTESEALATEQDWTTLRVRVQQAYRALDAVLTGQPRPEPPPAAEPGPSASPA</sequence>
<dbReference type="Proteomes" id="UP000647172">
    <property type="component" value="Unassembled WGS sequence"/>
</dbReference>
<evidence type="ECO:0000313" key="3">
    <source>
        <dbReference type="EMBL" id="GIE47121.1"/>
    </source>
</evidence>
<dbReference type="AlphaFoldDB" id="A0A919MJ59"/>
<gene>
    <name evidence="3" type="ORF">Ani05nite_06550</name>
</gene>
<organism evidence="3 4">
    <name type="scientific">Actinoplanes nipponensis</name>
    <dbReference type="NCBI Taxonomy" id="135950"/>
    <lineage>
        <taxon>Bacteria</taxon>
        <taxon>Bacillati</taxon>
        <taxon>Actinomycetota</taxon>
        <taxon>Actinomycetes</taxon>
        <taxon>Micromonosporales</taxon>
        <taxon>Micromonosporaceae</taxon>
        <taxon>Actinoplanes</taxon>
    </lineage>
</organism>
<evidence type="ECO:0000256" key="1">
    <source>
        <dbReference type="SAM" id="MobiDB-lite"/>
    </source>
</evidence>
<feature type="region of interest" description="Disordered" evidence="1">
    <location>
        <begin position="301"/>
        <end position="323"/>
    </location>
</feature>
<keyword evidence="4" id="KW-1185">Reference proteome</keyword>
<dbReference type="PROSITE" id="PS51257">
    <property type="entry name" value="PROKAR_LIPOPROTEIN"/>
    <property type="match status" value="1"/>
</dbReference>
<feature type="compositionally biased region" description="Low complexity" evidence="1">
    <location>
        <begin position="51"/>
        <end position="69"/>
    </location>
</feature>
<name>A0A919MJ59_9ACTN</name>
<keyword evidence="2" id="KW-1133">Transmembrane helix</keyword>
<proteinExistence type="predicted"/>
<feature type="region of interest" description="Disordered" evidence="1">
    <location>
        <begin position="30"/>
        <end position="147"/>
    </location>
</feature>
<dbReference type="RefSeq" id="WP_203764427.1">
    <property type="nucleotide sequence ID" value="NZ_BAAAYJ010000103.1"/>
</dbReference>
<feature type="compositionally biased region" description="Pro residues" evidence="1">
    <location>
        <begin position="307"/>
        <end position="323"/>
    </location>
</feature>